<gene>
    <name evidence="1" type="ORF">MEUPH1_LOCUS3564</name>
</gene>
<evidence type="ECO:0000313" key="1">
    <source>
        <dbReference type="EMBL" id="CAI6346679.1"/>
    </source>
</evidence>
<accession>A0AAV0VR84</accession>
<keyword evidence="2" id="KW-1185">Reference proteome</keyword>
<name>A0AAV0VR84_9HEMI</name>
<dbReference type="EMBL" id="CARXXK010000001">
    <property type="protein sequence ID" value="CAI6346679.1"/>
    <property type="molecule type" value="Genomic_DNA"/>
</dbReference>
<evidence type="ECO:0000313" key="2">
    <source>
        <dbReference type="Proteomes" id="UP001160148"/>
    </source>
</evidence>
<organism evidence="1 2">
    <name type="scientific">Macrosiphum euphorbiae</name>
    <name type="common">potato aphid</name>
    <dbReference type="NCBI Taxonomy" id="13131"/>
    <lineage>
        <taxon>Eukaryota</taxon>
        <taxon>Metazoa</taxon>
        <taxon>Ecdysozoa</taxon>
        <taxon>Arthropoda</taxon>
        <taxon>Hexapoda</taxon>
        <taxon>Insecta</taxon>
        <taxon>Pterygota</taxon>
        <taxon>Neoptera</taxon>
        <taxon>Paraneoptera</taxon>
        <taxon>Hemiptera</taxon>
        <taxon>Sternorrhyncha</taxon>
        <taxon>Aphidomorpha</taxon>
        <taxon>Aphidoidea</taxon>
        <taxon>Aphididae</taxon>
        <taxon>Macrosiphini</taxon>
        <taxon>Macrosiphum</taxon>
    </lineage>
</organism>
<dbReference type="PANTHER" id="PTHR46880:SF8">
    <property type="entry name" value="E3 SUMO-PROTEIN LIGASE KIAA1586"/>
    <property type="match status" value="1"/>
</dbReference>
<sequence>MTVTTIIDKRLFINKTMRYDYNCLLVLLHCLNHRLELAVHDSIKDIGALNHFKSFIDSLYVLYNASPKNQNELRNVCNELDILFLKLGRVLDVRWVASSWRAINAVWKTFPALCNYFCNAANDSTKNSKTRNKYLGLKKRLASPEFVSDLGLMCDCLQELSILSNQLQERTTTLIQGQKHIKRTIRIIESFKVTPGEHMSEVSKLKEVMVFKNIQLSTNTKLITINPKQFKVQEEKISLWKIL</sequence>
<dbReference type="AlphaFoldDB" id="A0AAV0VR84"/>
<comment type="caution">
    <text evidence="1">The sequence shown here is derived from an EMBL/GenBank/DDBJ whole genome shotgun (WGS) entry which is preliminary data.</text>
</comment>
<dbReference type="PANTHER" id="PTHR46880">
    <property type="entry name" value="RAS-ASSOCIATING DOMAIN-CONTAINING PROTEIN"/>
    <property type="match status" value="1"/>
</dbReference>
<dbReference type="Proteomes" id="UP001160148">
    <property type="component" value="Unassembled WGS sequence"/>
</dbReference>
<reference evidence="1 2" key="1">
    <citation type="submission" date="2023-01" db="EMBL/GenBank/DDBJ databases">
        <authorList>
            <person name="Whitehead M."/>
        </authorList>
    </citation>
    <scope>NUCLEOTIDE SEQUENCE [LARGE SCALE GENOMIC DNA]</scope>
</reference>
<proteinExistence type="predicted"/>
<protein>
    <submittedName>
        <fullName evidence="1">Uncharacterized protein</fullName>
    </submittedName>
</protein>